<sequence length="140" mass="15227">MQLQVDSEKVLESISEGTSGNHFNEVYQVYVGCEPSRIMSGISNYAGPTFEGYISGVNINGVFLADLLLGETISGIFYKDGKNLLIDPTFTPKFRQISNLPANDMGAEQSQQSSSKPLTPLVVAKPNCYDNDASLRNKLA</sequence>
<keyword evidence="2" id="KW-1185">Reference proteome</keyword>
<dbReference type="EMBL" id="CABIJS010000003">
    <property type="protein sequence ID" value="VUZ38629.1"/>
    <property type="molecule type" value="Genomic_DNA"/>
</dbReference>
<evidence type="ECO:0000313" key="2">
    <source>
        <dbReference type="Proteomes" id="UP000321570"/>
    </source>
</evidence>
<evidence type="ECO:0000313" key="1">
    <source>
        <dbReference type="EMBL" id="VUZ38629.1"/>
    </source>
</evidence>
<accession>A0A564XV46</accession>
<dbReference type="Proteomes" id="UP000321570">
    <property type="component" value="Unassembled WGS sequence"/>
</dbReference>
<feature type="non-terminal residue" evidence="1">
    <location>
        <position position="140"/>
    </location>
</feature>
<proteinExistence type="predicted"/>
<dbReference type="Gene3D" id="2.60.120.200">
    <property type="match status" value="1"/>
</dbReference>
<name>A0A564XV46_HYMDI</name>
<dbReference type="AlphaFoldDB" id="A0A564XV46"/>
<protein>
    <submittedName>
        <fullName evidence="1">Uncharacterized protein</fullName>
    </submittedName>
</protein>
<gene>
    <name evidence="1" type="ORF">WMSIL1_LOCUS88</name>
</gene>
<organism evidence="1 2">
    <name type="scientific">Hymenolepis diminuta</name>
    <name type="common">Rat tapeworm</name>
    <dbReference type="NCBI Taxonomy" id="6216"/>
    <lineage>
        <taxon>Eukaryota</taxon>
        <taxon>Metazoa</taxon>
        <taxon>Spiralia</taxon>
        <taxon>Lophotrochozoa</taxon>
        <taxon>Platyhelminthes</taxon>
        <taxon>Cestoda</taxon>
        <taxon>Eucestoda</taxon>
        <taxon>Cyclophyllidea</taxon>
        <taxon>Hymenolepididae</taxon>
        <taxon>Hymenolepis</taxon>
    </lineage>
</organism>
<reference evidence="1 2" key="1">
    <citation type="submission" date="2019-07" db="EMBL/GenBank/DDBJ databases">
        <authorList>
            <person name="Jastrzebski P J."/>
            <person name="Paukszto L."/>
            <person name="Jastrzebski P J."/>
        </authorList>
    </citation>
    <scope>NUCLEOTIDE SEQUENCE [LARGE SCALE GENOMIC DNA]</scope>
    <source>
        <strain evidence="1 2">WMS-il1</strain>
    </source>
</reference>